<gene>
    <name evidence="9" type="ORF">PY649_08565</name>
</gene>
<feature type="transmembrane region" description="Helical" evidence="7">
    <location>
        <begin position="77"/>
        <end position="98"/>
    </location>
</feature>
<keyword evidence="3" id="KW-1003">Cell membrane</keyword>
<organism evidence="9 10">
    <name type="scientific">Rhizobium mayense</name>
    <dbReference type="NCBI Taxonomy" id="1312184"/>
    <lineage>
        <taxon>Bacteria</taxon>
        <taxon>Pseudomonadati</taxon>
        <taxon>Pseudomonadota</taxon>
        <taxon>Alphaproteobacteria</taxon>
        <taxon>Hyphomicrobiales</taxon>
        <taxon>Rhizobiaceae</taxon>
        <taxon>Rhizobium/Agrobacterium group</taxon>
        <taxon>Rhizobium</taxon>
    </lineage>
</organism>
<accession>A0ABT7JSR1</accession>
<sequence length="298" mass="33118">MPRQETGIKGDRLVAYAAVSPMLATMLCLVAVPAISVFAISVQRVSTFGDSTEFAGFDNFASVIADPMFRLTLWNTAVWVFGSVALELTLGLGFALVLHQKFFLRSIIRTVILVPYLIPTVVAVLTWRFMFHDIVGILNYALESVHLIAGPILWLNSPSTAMISVIMIGVWKFFPFSCLAILAILQTIPQEQYEAAQIDGAGSWQIFWRITLPHILPVFLLTALLRTIWAFNKFDIIYLLTGGGPLNATTTLPVMVYLKAFVDFDFGQAAAVAVITFLIMTALMVLYMLLMRKAERNQ</sequence>
<keyword evidence="2 7" id="KW-0813">Transport</keyword>
<feature type="transmembrane region" description="Helical" evidence="7">
    <location>
        <begin position="206"/>
        <end position="225"/>
    </location>
</feature>
<evidence type="ECO:0000256" key="4">
    <source>
        <dbReference type="ARBA" id="ARBA00022692"/>
    </source>
</evidence>
<keyword evidence="6 7" id="KW-0472">Membrane</keyword>
<comment type="caution">
    <text evidence="9">The sequence shown here is derived from an EMBL/GenBank/DDBJ whole genome shotgun (WGS) entry which is preliminary data.</text>
</comment>
<evidence type="ECO:0000259" key="8">
    <source>
        <dbReference type="PROSITE" id="PS50928"/>
    </source>
</evidence>
<evidence type="ECO:0000256" key="7">
    <source>
        <dbReference type="RuleBase" id="RU363032"/>
    </source>
</evidence>
<comment type="subcellular location">
    <subcellularLocation>
        <location evidence="1 7">Cell membrane</location>
        <topology evidence="1 7">Multi-pass membrane protein</topology>
    </subcellularLocation>
</comment>
<keyword evidence="4 7" id="KW-0812">Transmembrane</keyword>
<keyword evidence="10" id="KW-1185">Reference proteome</keyword>
<evidence type="ECO:0000313" key="10">
    <source>
        <dbReference type="Proteomes" id="UP001172645"/>
    </source>
</evidence>
<dbReference type="Pfam" id="PF00528">
    <property type="entry name" value="BPD_transp_1"/>
    <property type="match status" value="1"/>
</dbReference>
<dbReference type="SUPFAM" id="SSF161098">
    <property type="entry name" value="MetI-like"/>
    <property type="match status" value="1"/>
</dbReference>
<dbReference type="Gene3D" id="1.10.3720.10">
    <property type="entry name" value="MetI-like"/>
    <property type="match status" value="1"/>
</dbReference>
<name>A0ABT7JSR1_9HYPH</name>
<evidence type="ECO:0000256" key="1">
    <source>
        <dbReference type="ARBA" id="ARBA00004651"/>
    </source>
</evidence>
<feature type="domain" description="ABC transmembrane type-1" evidence="8">
    <location>
        <begin position="73"/>
        <end position="287"/>
    </location>
</feature>
<evidence type="ECO:0000256" key="6">
    <source>
        <dbReference type="ARBA" id="ARBA00023136"/>
    </source>
</evidence>
<dbReference type="CDD" id="cd06261">
    <property type="entry name" value="TM_PBP2"/>
    <property type="match status" value="1"/>
</dbReference>
<evidence type="ECO:0000256" key="2">
    <source>
        <dbReference type="ARBA" id="ARBA00022448"/>
    </source>
</evidence>
<feature type="transmembrane region" description="Helical" evidence="7">
    <location>
        <begin position="270"/>
        <end position="290"/>
    </location>
</feature>
<dbReference type="PANTHER" id="PTHR43005">
    <property type="entry name" value="BLR7065 PROTEIN"/>
    <property type="match status" value="1"/>
</dbReference>
<keyword evidence="5 7" id="KW-1133">Transmembrane helix</keyword>
<dbReference type="PROSITE" id="PS50928">
    <property type="entry name" value="ABC_TM1"/>
    <property type="match status" value="1"/>
</dbReference>
<protein>
    <submittedName>
        <fullName evidence="9">Sugar ABC transporter permease</fullName>
    </submittedName>
</protein>
<feature type="transmembrane region" description="Helical" evidence="7">
    <location>
        <begin position="110"/>
        <end position="131"/>
    </location>
</feature>
<dbReference type="PANTHER" id="PTHR43005:SF1">
    <property type="entry name" value="SPERMIDINE_PUTRESCINE TRANSPORT SYSTEM PERMEASE PROTEIN"/>
    <property type="match status" value="1"/>
</dbReference>
<evidence type="ECO:0000256" key="5">
    <source>
        <dbReference type="ARBA" id="ARBA00022989"/>
    </source>
</evidence>
<dbReference type="InterPro" id="IPR000515">
    <property type="entry name" value="MetI-like"/>
</dbReference>
<feature type="transmembrane region" description="Helical" evidence="7">
    <location>
        <begin position="237"/>
        <end position="258"/>
    </location>
</feature>
<reference evidence="9" key="1">
    <citation type="submission" date="2023-06" db="EMBL/GenBank/DDBJ databases">
        <title>Phylogenetic Diversity of Rhizobium strains.</title>
        <authorList>
            <person name="Moura F.T."/>
            <person name="Helene L.C.F."/>
            <person name="Hungria M."/>
        </authorList>
    </citation>
    <scope>NUCLEOTIDE SEQUENCE</scope>
    <source>
        <strain evidence="9">CCGE526</strain>
    </source>
</reference>
<evidence type="ECO:0000256" key="3">
    <source>
        <dbReference type="ARBA" id="ARBA00022475"/>
    </source>
</evidence>
<dbReference type="RefSeq" id="WP_285867838.1">
    <property type="nucleotide sequence ID" value="NZ_JARFYM010000004.1"/>
</dbReference>
<feature type="transmembrane region" description="Helical" evidence="7">
    <location>
        <begin position="13"/>
        <end position="40"/>
    </location>
</feature>
<comment type="similarity">
    <text evidence="7">Belongs to the binding-protein-dependent transport system permease family.</text>
</comment>
<proteinExistence type="inferred from homology"/>
<feature type="transmembrane region" description="Helical" evidence="7">
    <location>
        <begin position="137"/>
        <end position="155"/>
    </location>
</feature>
<evidence type="ECO:0000313" key="9">
    <source>
        <dbReference type="EMBL" id="MDL2398942.1"/>
    </source>
</evidence>
<dbReference type="InterPro" id="IPR035906">
    <property type="entry name" value="MetI-like_sf"/>
</dbReference>
<feature type="transmembrane region" description="Helical" evidence="7">
    <location>
        <begin position="162"/>
        <end position="186"/>
    </location>
</feature>
<dbReference type="EMBL" id="JARFYM010000004">
    <property type="protein sequence ID" value="MDL2398942.1"/>
    <property type="molecule type" value="Genomic_DNA"/>
</dbReference>
<dbReference type="Proteomes" id="UP001172645">
    <property type="component" value="Unassembled WGS sequence"/>
</dbReference>